<dbReference type="Proteomes" id="UP000470246">
    <property type="component" value="Unassembled WGS sequence"/>
</dbReference>
<gene>
    <name evidence="3" type="ORF">GCU56_03195</name>
</gene>
<dbReference type="EMBL" id="JAAGWF010000004">
    <property type="protein sequence ID" value="NEK56877.1"/>
    <property type="molecule type" value="Genomic_DNA"/>
</dbReference>
<evidence type="ECO:0000313" key="3">
    <source>
        <dbReference type="EMBL" id="NEK56877.1"/>
    </source>
</evidence>
<dbReference type="PANTHER" id="PTHR42964:SF1">
    <property type="entry name" value="POLYKETIDE BIOSYNTHESIS ENOYL-COA HYDRATASE PKSH-RELATED"/>
    <property type="match status" value="1"/>
</dbReference>
<comment type="similarity">
    <text evidence="1 2">Belongs to the enoyl-CoA hydratase/isomerase family.</text>
</comment>
<dbReference type="Pfam" id="PF00378">
    <property type="entry name" value="ECH_1"/>
    <property type="match status" value="1"/>
</dbReference>
<comment type="caution">
    <text evidence="3">The sequence shown here is derived from an EMBL/GenBank/DDBJ whole genome shotgun (WGS) entry which is preliminary data.</text>
</comment>
<dbReference type="AlphaFoldDB" id="A0A7K3VZ17"/>
<dbReference type="InterPro" id="IPR051683">
    <property type="entry name" value="Enoyl-CoA_Hydratase/Isomerase"/>
</dbReference>
<reference evidence="3 4" key="1">
    <citation type="submission" date="2020-02" db="EMBL/GenBank/DDBJ databases">
        <title>Geodermatophilus sabuli CPCC 205279 I12A-02694.</title>
        <authorList>
            <person name="Jiang Z."/>
        </authorList>
    </citation>
    <scope>NUCLEOTIDE SEQUENCE [LARGE SCALE GENOMIC DNA]</scope>
    <source>
        <strain evidence="3 4">I12A-02694</strain>
    </source>
</reference>
<keyword evidence="4" id="KW-1185">Reference proteome</keyword>
<dbReference type="SUPFAM" id="SSF52096">
    <property type="entry name" value="ClpP/crotonase"/>
    <property type="match status" value="1"/>
</dbReference>
<dbReference type="InterPro" id="IPR018376">
    <property type="entry name" value="Enoyl-CoA_hyd/isom_CS"/>
</dbReference>
<proteinExistence type="inferred from homology"/>
<sequence>MNTSLAVGVGTIEVDDFSPLSRYDHDFAHDLRDAVLELNDHDDVKVVLLRATGPDFAPPGAAGDQDRPSGLPAWRRDFAGSAAIYQTLCFSKKVVVTEVQGRCTGAGTVLVLCSDLTVAGEDSTFGSPFAAIPEANFALASLTMRLNRAKAWALTDDVLPAEQAHAIGLVNFLEPVDQVWSRTASLAQDVCRMPLDGITMSKMLLQAVLDGHGVGREFDMAPHYARDLWGGK</sequence>
<dbReference type="InterPro" id="IPR029045">
    <property type="entry name" value="ClpP/crotonase-like_dom_sf"/>
</dbReference>
<dbReference type="Gene3D" id="3.90.226.10">
    <property type="entry name" value="2-enoyl-CoA Hydratase, Chain A, domain 1"/>
    <property type="match status" value="1"/>
</dbReference>
<dbReference type="PROSITE" id="PS00166">
    <property type="entry name" value="ENOYL_COA_HYDRATASE"/>
    <property type="match status" value="1"/>
</dbReference>
<protein>
    <submittedName>
        <fullName evidence="3">Enoyl-CoA hydratase/isomerase family protein</fullName>
    </submittedName>
</protein>
<dbReference type="RefSeq" id="WP_163480075.1">
    <property type="nucleotide sequence ID" value="NZ_JAAGWF010000004.1"/>
</dbReference>
<dbReference type="InterPro" id="IPR001753">
    <property type="entry name" value="Enoyl-CoA_hydra/iso"/>
</dbReference>
<accession>A0A7K3VZ17</accession>
<evidence type="ECO:0000256" key="2">
    <source>
        <dbReference type="RuleBase" id="RU003707"/>
    </source>
</evidence>
<organism evidence="3 4">
    <name type="scientific">Geodermatophilus sabuli</name>
    <dbReference type="NCBI Taxonomy" id="1564158"/>
    <lineage>
        <taxon>Bacteria</taxon>
        <taxon>Bacillati</taxon>
        <taxon>Actinomycetota</taxon>
        <taxon>Actinomycetes</taxon>
        <taxon>Geodermatophilales</taxon>
        <taxon>Geodermatophilaceae</taxon>
        <taxon>Geodermatophilus</taxon>
    </lineage>
</organism>
<dbReference type="CDD" id="cd06558">
    <property type="entry name" value="crotonase-like"/>
    <property type="match status" value="1"/>
</dbReference>
<keyword evidence="3" id="KW-0413">Isomerase</keyword>
<evidence type="ECO:0000313" key="4">
    <source>
        <dbReference type="Proteomes" id="UP000470246"/>
    </source>
</evidence>
<evidence type="ECO:0000256" key="1">
    <source>
        <dbReference type="ARBA" id="ARBA00005254"/>
    </source>
</evidence>
<name>A0A7K3VZ17_9ACTN</name>
<dbReference type="PANTHER" id="PTHR42964">
    <property type="entry name" value="ENOYL-COA HYDRATASE"/>
    <property type="match status" value="1"/>
</dbReference>
<dbReference type="GO" id="GO:0016853">
    <property type="term" value="F:isomerase activity"/>
    <property type="evidence" value="ECO:0007669"/>
    <property type="project" value="UniProtKB-KW"/>
</dbReference>